<sequence>MSDVTDTAEQLAVLDSVLAEARDLAHLFTDTLARIRARDLDLSRDFLFLAYVLDDSSALKLARILDHARDPDLARAFVRDPNIGLDRFLAFARDPNSYSRYPELFFVIDRTDDRESVSFRDRAFARHRDHVRDPSFARDLDCVHGLALDLARVLIRAYDPITNRDAEGLINSLNEAATRLAAFEKEVRHARRKLQATTPERGHPSGPTVPRFAKRLIDLELQLVPLEHRARYQEEFHSEQWDLADAGATKSMQVLYAVQQFRRVWQLRRELQDPGRRSAERLRQAACWVLESQTRTWALIGIITVLSLLDVVVRQGPGSALFSLPALAAFHWSVEWTRKRLGVTVKGREPSKDE</sequence>
<keyword evidence="1" id="KW-0175">Coiled coil</keyword>
<gene>
    <name evidence="2" type="ORF">GCM10010466_39800</name>
</gene>
<dbReference type="RefSeq" id="WP_344861652.1">
    <property type="nucleotide sequence ID" value="NZ_BAAAUT010000031.1"/>
</dbReference>
<name>A0ABP6NDJ6_9ACTN</name>
<evidence type="ECO:0000313" key="2">
    <source>
        <dbReference type="EMBL" id="GAA3144740.1"/>
    </source>
</evidence>
<reference evidence="3" key="1">
    <citation type="journal article" date="2019" name="Int. J. Syst. Evol. Microbiol.">
        <title>The Global Catalogue of Microorganisms (GCM) 10K type strain sequencing project: providing services to taxonomists for standard genome sequencing and annotation.</title>
        <authorList>
            <consortium name="The Broad Institute Genomics Platform"/>
            <consortium name="The Broad Institute Genome Sequencing Center for Infectious Disease"/>
            <person name="Wu L."/>
            <person name="Ma J."/>
        </authorList>
    </citation>
    <scope>NUCLEOTIDE SEQUENCE [LARGE SCALE GENOMIC DNA]</scope>
    <source>
        <strain evidence="3">JCM 9373</strain>
    </source>
</reference>
<protein>
    <submittedName>
        <fullName evidence="2">Uncharacterized protein</fullName>
    </submittedName>
</protein>
<proteinExistence type="predicted"/>
<evidence type="ECO:0000256" key="1">
    <source>
        <dbReference type="SAM" id="Coils"/>
    </source>
</evidence>
<accession>A0ABP6NDJ6</accession>
<evidence type="ECO:0000313" key="3">
    <source>
        <dbReference type="Proteomes" id="UP001500320"/>
    </source>
</evidence>
<keyword evidence="3" id="KW-1185">Reference proteome</keyword>
<dbReference type="Proteomes" id="UP001500320">
    <property type="component" value="Unassembled WGS sequence"/>
</dbReference>
<feature type="coiled-coil region" evidence="1">
    <location>
        <begin position="166"/>
        <end position="193"/>
    </location>
</feature>
<dbReference type="EMBL" id="BAAAUT010000031">
    <property type="protein sequence ID" value="GAA3144740.1"/>
    <property type="molecule type" value="Genomic_DNA"/>
</dbReference>
<comment type="caution">
    <text evidence="2">The sequence shown here is derived from an EMBL/GenBank/DDBJ whole genome shotgun (WGS) entry which is preliminary data.</text>
</comment>
<organism evidence="2 3">
    <name type="scientific">Planomonospora alba</name>
    <dbReference type="NCBI Taxonomy" id="161354"/>
    <lineage>
        <taxon>Bacteria</taxon>
        <taxon>Bacillati</taxon>
        <taxon>Actinomycetota</taxon>
        <taxon>Actinomycetes</taxon>
        <taxon>Streptosporangiales</taxon>
        <taxon>Streptosporangiaceae</taxon>
        <taxon>Planomonospora</taxon>
    </lineage>
</organism>